<organism evidence="2 3">
    <name type="scientific">Salipaludibacillus aurantiacus</name>
    <dbReference type="NCBI Taxonomy" id="1601833"/>
    <lineage>
        <taxon>Bacteria</taxon>
        <taxon>Bacillati</taxon>
        <taxon>Bacillota</taxon>
        <taxon>Bacilli</taxon>
        <taxon>Bacillales</taxon>
        <taxon>Bacillaceae</taxon>
    </lineage>
</organism>
<dbReference type="AlphaFoldDB" id="A0A1H9SN64"/>
<dbReference type="Proteomes" id="UP000198571">
    <property type="component" value="Unassembled WGS sequence"/>
</dbReference>
<accession>A0A1H9SN64</accession>
<evidence type="ECO:0000313" key="3">
    <source>
        <dbReference type="Proteomes" id="UP000198571"/>
    </source>
</evidence>
<dbReference type="STRING" id="1601833.SAMN05518684_104321"/>
<evidence type="ECO:0000256" key="1">
    <source>
        <dbReference type="SAM" id="SignalP"/>
    </source>
</evidence>
<gene>
    <name evidence="2" type="ORF">SAMN05518684_104321</name>
</gene>
<keyword evidence="3" id="KW-1185">Reference proteome</keyword>
<evidence type="ECO:0000313" key="2">
    <source>
        <dbReference type="EMBL" id="SER86452.1"/>
    </source>
</evidence>
<name>A0A1H9SN64_9BACI</name>
<reference evidence="3" key="1">
    <citation type="submission" date="2016-10" db="EMBL/GenBank/DDBJ databases">
        <authorList>
            <person name="Varghese N."/>
            <person name="Submissions S."/>
        </authorList>
    </citation>
    <scope>NUCLEOTIDE SEQUENCE [LARGE SCALE GENOMIC DNA]</scope>
    <source>
        <strain evidence="3">S9</strain>
    </source>
</reference>
<keyword evidence="1" id="KW-0732">Signal</keyword>
<sequence length="271" mass="31568">MVNPRTVFKPAAVLLILLLAGGCNGEEENTEEYYDIHGRYMHTSSIDGAFMLFAEDNLSGKVYKYIPSLPYDLPADYKAEAYRIHISKDTIFADAETGQEMTYSEVTFPFHWPNQKVSVKTAEEFKPRIQAYDRHIFHETRLLPVYTAEKIFSYSYTKADFIDVHSPLNEDHYILFLFDDSFDRDYLGILNEYVAHHEVRHELFIDIRHGNPGYFTDFLNVNDQPAYLILSKKGMELKTSQWNDIHAFFQKHTGMGIPREGDIGWRELLNN</sequence>
<feature type="signal peptide" evidence="1">
    <location>
        <begin position="1"/>
        <end position="25"/>
    </location>
</feature>
<dbReference type="EMBL" id="FOGT01000004">
    <property type="protein sequence ID" value="SER86452.1"/>
    <property type="molecule type" value="Genomic_DNA"/>
</dbReference>
<proteinExistence type="predicted"/>
<feature type="chain" id="PRO_5039364190" evidence="1">
    <location>
        <begin position="26"/>
        <end position="271"/>
    </location>
</feature>
<dbReference type="PROSITE" id="PS51257">
    <property type="entry name" value="PROKAR_LIPOPROTEIN"/>
    <property type="match status" value="1"/>
</dbReference>
<protein>
    <submittedName>
        <fullName evidence="2">Uncharacterized protein</fullName>
    </submittedName>
</protein>